<proteinExistence type="predicted"/>
<name>A0ABT1IZJ8_9ACTN</name>
<keyword evidence="3" id="KW-1185">Reference proteome</keyword>
<evidence type="ECO:0000256" key="1">
    <source>
        <dbReference type="SAM" id="Phobius"/>
    </source>
</evidence>
<reference evidence="2 3" key="1">
    <citation type="submission" date="2022-06" db="EMBL/GenBank/DDBJ databases">
        <title>Sequencing the genomes of 1000 actinobacteria strains.</title>
        <authorList>
            <person name="Klenk H.-P."/>
        </authorList>
    </citation>
    <scope>NUCLEOTIDE SEQUENCE [LARGE SCALE GENOMIC DNA]</scope>
    <source>
        <strain evidence="2 3">DSM 41656</strain>
    </source>
</reference>
<sequence length="50" mass="5238">MFLVLLIALGVLAGAAAHVSMPVFLAAATAVCGWLLVFGARERLARARRS</sequence>
<dbReference type="RefSeq" id="WP_253798658.1">
    <property type="nucleotide sequence ID" value="NZ_JAMZDX010000003.1"/>
</dbReference>
<keyword evidence="1" id="KW-0472">Membrane</keyword>
<accession>A0ABT1IZJ8</accession>
<keyword evidence="1" id="KW-0812">Transmembrane</keyword>
<gene>
    <name evidence="2" type="ORF">FHR36_003713</name>
</gene>
<comment type="caution">
    <text evidence="2">The sequence shown here is derived from an EMBL/GenBank/DDBJ whole genome shotgun (WGS) entry which is preliminary data.</text>
</comment>
<evidence type="ECO:0000313" key="2">
    <source>
        <dbReference type="EMBL" id="MCP2310580.1"/>
    </source>
</evidence>
<evidence type="ECO:0000313" key="3">
    <source>
        <dbReference type="Proteomes" id="UP001206483"/>
    </source>
</evidence>
<feature type="transmembrane region" description="Helical" evidence="1">
    <location>
        <begin position="23"/>
        <end position="40"/>
    </location>
</feature>
<keyword evidence="1" id="KW-1133">Transmembrane helix</keyword>
<dbReference type="EMBL" id="JAMZDX010000003">
    <property type="protein sequence ID" value="MCP2310580.1"/>
    <property type="molecule type" value="Genomic_DNA"/>
</dbReference>
<organism evidence="2 3">
    <name type="scientific">Kitasatospora paracochleata</name>
    <dbReference type="NCBI Taxonomy" id="58354"/>
    <lineage>
        <taxon>Bacteria</taxon>
        <taxon>Bacillati</taxon>
        <taxon>Actinomycetota</taxon>
        <taxon>Actinomycetes</taxon>
        <taxon>Kitasatosporales</taxon>
        <taxon>Streptomycetaceae</taxon>
        <taxon>Kitasatospora</taxon>
    </lineage>
</organism>
<dbReference type="Proteomes" id="UP001206483">
    <property type="component" value="Unassembled WGS sequence"/>
</dbReference>
<protein>
    <submittedName>
        <fullName evidence="2">4-amino-4-deoxy-L-arabinose transferase-like glycosyltransferase</fullName>
    </submittedName>
</protein>